<feature type="compositionally biased region" description="Basic residues" evidence="2">
    <location>
        <begin position="268"/>
        <end position="279"/>
    </location>
</feature>
<comment type="similarity">
    <text evidence="1">Belongs to the FAM110 family.</text>
</comment>
<sequence length="892" mass="97244">MAAVVHGCGSSSPRQHHGSNISCASLAHRSQHLPSTPMYASSNKMPKYTRSNASLNKHHHLYGVGVGSVDRGVGVCGNVGTLSNSLSLTTHQAQSFNSSLTPVTYLGVGGGSGAGDSGGGVGSGVGVSNSGGVHQHSYSVGQSAVTADSCRNYWGHPSLYRGGRHHNKRKSAVELLAETKPFFIKSDTVMERLHQSSYRAATIASAGKRGRSSMDGRDELSGVGRYKPPCYATELVDTHETRAEHRFSVPNTGVSSALHQSSRSSAYQHHHHHHDHHSHIGSSARHSAPSSSSLLQNKVRMLLAGGSTGETARERTSSGIGRNYRGDVLRKMDFTSKNSGRSGLGTKELTSVSFSIDDDTGIRLPPPSFLSPQSFDNIYSYGAENSSGDEPLVLTENYRPISPPAEYAAESNKNESRSRYNYQRSHSHSHEMSTNPNSQYNINSHKSLPDLHSQISRHSPHSEILSCCSRGNRSIKSAGESSLNRDSGGSSGHYTHRSEPCYRQQRDSIDRDMYAQASSKNCCLNTIPTPMEYRRDSGSSTQHSANSNGAGIGYASPSYLRSGIGDCVECRCKSGGGGGGGGVGSSGIGRFESDDYFFNFTTPEVPEAFQDDYTPPSPSVPHYDMDESRFSNIPSFQTMQLHQQQQLQARDQDQQQLFSTSVYSSGSLKSPKSSAAQSPGSAPSIEDISPPPIQFKRQRCIRFKSRNRISLPNAPSLPNSIAAQSAERVEPYQGEVERHTYFFPKCFSTDTYTSSGKNYVEPLTQSTSTVDLNGSKSSEREHSSSIVLDLPSADGNFEELEKFFDRLGLNDEMFHEIYSVPRRRKSVDTDSEGSSTVFFSDVSTVDSMRLPDSTETQPQTTQPYRPSEPPSIVERNARIIKWLCNCRKLQYV</sequence>
<feature type="compositionally biased region" description="Low complexity" evidence="2">
    <location>
        <begin position="280"/>
        <end position="293"/>
    </location>
</feature>
<dbReference type="AlphaFoldDB" id="A0A811UZJ2"/>
<feature type="region of interest" description="Disordered" evidence="2">
    <location>
        <begin position="848"/>
        <end position="870"/>
    </location>
</feature>
<proteinExistence type="inferred from homology"/>
<feature type="compositionally biased region" description="Low complexity" evidence="2">
    <location>
        <begin position="663"/>
        <end position="684"/>
    </location>
</feature>
<evidence type="ECO:0000313" key="4">
    <source>
        <dbReference type="EMBL" id="CAD7004649.1"/>
    </source>
</evidence>
<dbReference type="InterPro" id="IPR025741">
    <property type="entry name" value="FAM110_C"/>
</dbReference>
<feature type="region of interest" description="Disordered" evidence="2">
    <location>
        <begin position="404"/>
        <end position="456"/>
    </location>
</feature>
<feature type="region of interest" description="Disordered" evidence="2">
    <location>
        <begin position="1"/>
        <end position="20"/>
    </location>
</feature>
<comment type="caution">
    <text evidence="4">The sequence shown here is derived from an EMBL/GenBank/DDBJ whole genome shotgun (WGS) entry which is preliminary data.</text>
</comment>
<feature type="region of interest" description="Disordered" evidence="2">
    <location>
        <begin position="476"/>
        <end position="500"/>
    </location>
</feature>
<reference evidence="4" key="1">
    <citation type="submission" date="2020-11" db="EMBL/GenBank/DDBJ databases">
        <authorList>
            <person name="Whitehead M."/>
        </authorList>
    </citation>
    <scope>NUCLEOTIDE SEQUENCE</scope>
    <source>
        <strain evidence="4">EGII</strain>
    </source>
</reference>
<evidence type="ECO:0000256" key="1">
    <source>
        <dbReference type="ARBA" id="ARBA00010576"/>
    </source>
</evidence>
<gene>
    <name evidence="4" type="ORF">CCAP1982_LOCUS13044</name>
</gene>
<evidence type="ECO:0000259" key="3">
    <source>
        <dbReference type="Pfam" id="PF14160"/>
    </source>
</evidence>
<feature type="region of interest" description="Disordered" evidence="2">
    <location>
        <begin position="607"/>
        <end position="628"/>
    </location>
</feature>
<feature type="domain" description="Centrosome-associated FAM110 C-terminal" evidence="3">
    <location>
        <begin position="796"/>
        <end position="888"/>
    </location>
</feature>
<feature type="region of interest" description="Disordered" evidence="2">
    <location>
        <begin position="249"/>
        <end position="324"/>
    </location>
</feature>
<dbReference type="EMBL" id="CAJHJT010000034">
    <property type="protein sequence ID" value="CAD7004649.1"/>
    <property type="molecule type" value="Genomic_DNA"/>
</dbReference>
<feature type="region of interest" description="Disordered" evidence="2">
    <location>
        <begin position="663"/>
        <end position="691"/>
    </location>
</feature>
<dbReference type="PANTHER" id="PTHR14758">
    <property type="entry name" value="AGAP005440-PA"/>
    <property type="match status" value="1"/>
</dbReference>
<protein>
    <submittedName>
        <fullName evidence="4">(Mediterranean fruit fly) hypothetical protein</fullName>
    </submittedName>
</protein>
<dbReference type="Pfam" id="PF14160">
    <property type="entry name" value="FAM110_C"/>
    <property type="match status" value="1"/>
</dbReference>
<keyword evidence="5" id="KW-1185">Reference proteome</keyword>
<evidence type="ECO:0000256" key="2">
    <source>
        <dbReference type="SAM" id="MobiDB-lite"/>
    </source>
</evidence>
<dbReference type="Proteomes" id="UP000606786">
    <property type="component" value="Unassembled WGS sequence"/>
</dbReference>
<organism evidence="4 5">
    <name type="scientific">Ceratitis capitata</name>
    <name type="common">Mediterranean fruit fly</name>
    <name type="synonym">Tephritis capitata</name>
    <dbReference type="NCBI Taxonomy" id="7213"/>
    <lineage>
        <taxon>Eukaryota</taxon>
        <taxon>Metazoa</taxon>
        <taxon>Ecdysozoa</taxon>
        <taxon>Arthropoda</taxon>
        <taxon>Hexapoda</taxon>
        <taxon>Insecta</taxon>
        <taxon>Pterygota</taxon>
        <taxon>Neoptera</taxon>
        <taxon>Endopterygota</taxon>
        <taxon>Diptera</taxon>
        <taxon>Brachycera</taxon>
        <taxon>Muscomorpha</taxon>
        <taxon>Tephritoidea</taxon>
        <taxon>Tephritidae</taxon>
        <taxon>Ceratitis</taxon>
        <taxon>Ceratitis</taxon>
    </lineage>
</organism>
<feature type="compositionally biased region" description="Polar residues" evidence="2">
    <location>
        <begin position="476"/>
        <end position="488"/>
    </location>
</feature>
<feature type="compositionally biased region" description="Polar residues" evidence="2">
    <location>
        <begin position="853"/>
        <end position="864"/>
    </location>
</feature>
<dbReference type="PANTHER" id="PTHR14758:SF1">
    <property type="entry name" value="CENTROSOME-ASSOCIATED FAM110 C-TERMINAL DOMAIN-CONTAINING PROTEIN"/>
    <property type="match status" value="1"/>
</dbReference>
<dbReference type="OrthoDB" id="10028183at2759"/>
<feature type="compositionally biased region" description="Polar residues" evidence="2">
    <location>
        <begin position="9"/>
        <end position="20"/>
    </location>
</feature>
<evidence type="ECO:0000313" key="5">
    <source>
        <dbReference type="Proteomes" id="UP000606786"/>
    </source>
</evidence>
<dbReference type="InterPro" id="IPR025740">
    <property type="entry name" value="FAM110"/>
</dbReference>
<accession>A0A811UZJ2</accession>
<feature type="compositionally biased region" description="Low complexity" evidence="2">
    <location>
        <begin position="255"/>
        <end position="267"/>
    </location>
</feature>
<name>A0A811UZJ2_CERCA</name>
<feature type="compositionally biased region" description="Polar residues" evidence="2">
    <location>
        <begin position="432"/>
        <end position="446"/>
    </location>
</feature>